<evidence type="ECO:0000313" key="3">
    <source>
        <dbReference type="Proteomes" id="UP000061569"/>
    </source>
</evidence>
<accession>A0A0S2DFH1</accession>
<name>A0A0S2DFH1_LYSEN</name>
<gene>
    <name evidence="2" type="ORF">GLE_1741</name>
</gene>
<dbReference type="AlphaFoldDB" id="A0A0S2DFH1"/>
<dbReference type="KEGG" id="lez:GLE_1741"/>
<dbReference type="EMBL" id="CP013140">
    <property type="protein sequence ID" value="ALN57096.1"/>
    <property type="molecule type" value="Genomic_DNA"/>
</dbReference>
<feature type="compositionally biased region" description="Basic and acidic residues" evidence="1">
    <location>
        <begin position="1"/>
        <end position="12"/>
    </location>
</feature>
<reference evidence="2 3" key="1">
    <citation type="submission" date="2015-11" db="EMBL/GenBank/DDBJ databases">
        <title>Genome sequences of Lysobacter enzymogenes strain C3 and Lysobacter antibioticus ATCC 29479.</title>
        <authorList>
            <person name="Kobayashi D.Y."/>
        </authorList>
    </citation>
    <scope>NUCLEOTIDE SEQUENCE [LARGE SCALE GENOMIC DNA]</scope>
    <source>
        <strain evidence="2 3">C3</strain>
    </source>
</reference>
<protein>
    <submittedName>
        <fullName evidence="2">Uncharacterized protein</fullName>
    </submittedName>
</protein>
<evidence type="ECO:0000256" key="1">
    <source>
        <dbReference type="SAM" id="MobiDB-lite"/>
    </source>
</evidence>
<feature type="region of interest" description="Disordered" evidence="1">
    <location>
        <begin position="1"/>
        <end position="21"/>
    </location>
</feature>
<dbReference type="Proteomes" id="UP000061569">
    <property type="component" value="Chromosome"/>
</dbReference>
<organism evidence="2 3">
    <name type="scientific">Lysobacter enzymogenes</name>
    <dbReference type="NCBI Taxonomy" id="69"/>
    <lineage>
        <taxon>Bacteria</taxon>
        <taxon>Pseudomonadati</taxon>
        <taxon>Pseudomonadota</taxon>
        <taxon>Gammaproteobacteria</taxon>
        <taxon>Lysobacterales</taxon>
        <taxon>Lysobacteraceae</taxon>
        <taxon>Lysobacter</taxon>
    </lineage>
</organism>
<evidence type="ECO:0000313" key="2">
    <source>
        <dbReference type="EMBL" id="ALN57096.1"/>
    </source>
</evidence>
<sequence>MEGEARRLRTGDGGHGGFPGVWTWEGERAGSVDGVKRGDCFFGAFPRRRHCRARTPPTPSFPPHRHFPNTVIPAKAGTHFDLAFPPFPHEKSERKSK</sequence>
<proteinExistence type="predicted"/>